<dbReference type="InterPro" id="IPR036322">
    <property type="entry name" value="WD40_repeat_dom_sf"/>
</dbReference>
<proteinExistence type="predicted"/>
<accession>A0A9W6XZ37</accession>
<comment type="caution">
    <text evidence="3">The sequence shown here is derived from an EMBL/GenBank/DDBJ whole genome shotgun (WGS) entry which is preliminary data.</text>
</comment>
<feature type="region of interest" description="Disordered" evidence="1">
    <location>
        <begin position="72"/>
        <end position="106"/>
    </location>
</feature>
<feature type="compositionally biased region" description="Polar residues" evidence="1">
    <location>
        <begin position="72"/>
        <end position="83"/>
    </location>
</feature>
<evidence type="ECO:0000256" key="2">
    <source>
        <dbReference type="SAM" id="SignalP"/>
    </source>
</evidence>
<feature type="chain" id="PRO_5040852793" evidence="2">
    <location>
        <begin position="24"/>
        <end position="650"/>
    </location>
</feature>
<sequence length="650" mass="71302">MGLRCAALWLALLVSAHCGQVCGDVDRVDTAAESAVLMHLLDAEVEATRRQLQLYKRKTELLADTIRQLQTQLGDTSGRNETSPGALYGDSVATQQRRQRPRDGPQIFSDWFEPQGSFSSFGEEAENSSRVFAQLVSFRPSTSPGNRRYQASSRRKAAVDDDLPLQFLLVLDPRSTIIRLFHPTTCEILWQHALNLRSSSGDVEFQVADAFFISDRSSYLAVLLTSGDLALFKLRLWHARRVASGDNRRLKPLRESEDNNLQCPAGQDSLADLDPSLPPWLLWPPTSSLTSPAPGKYIHVDFDRIFGAALNSDWNYDRGKVAVVAQHYRVFVVASDSSGGHLSIFSGDNGTFMNDIHTQSTDSAVQLEPIHSSRGLIALATHNRVFFADSTKASLVPVSCKAPGRHTFTSLAADPVRPSVIYVGTSTGRALVFKLHNIGAWRQRSNFTDQSSRDPIMCTLVDQLMPRLPSSISETPAVVQTLQSFLVLGTGSQLVLYQLSGSSEEVRPMYLSERSMVGSFQKAQVMSLSAAKDLLVHSTGFAALVAVPSSPGDYNAAGLSYRLDLYESRIPPPGNNMDLSWIRVPAMMICALAAMFWQQKGRLAYSAGGRRAFNDAELAGILSGRGVPLPGMGSMKRSGMHGNQRASDWY</sequence>
<keyword evidence="2" id="KW-0732">Signal</keyword>
<dbReference type="OrthoDB" id="65778at2759"/>
<feature type="signal peptide" evidence="2">
    <location>
        <begin position="1"/>
        <end position="23"/>
    </location>
</feature>
<name>A0A9W6XZ37_9STRA</name>
<reference evidence="3" key="1">
    <citation type="submission" date="2023-04" db="EMBL/GenBank/DDBJ databases">
        <title>Phytophthora fragariaefolia NBRC 109709.</title>
        <authorList>
            <person name="Ichikawa N."/>
            <person name="Sato H."/>
            <person name="Tonouchi N."/>
        </authorList>
    </citation>
    <scope>NUCLEOTIDE SEQUENCE</scope>
    <source>
        <strain evidence="3">NBRC 109709</strain>
    </source>
</reference>
<dbReference type="AlphaFoldDB" id="A0A9W6XZ37"/>
<evidence type="ECO:0000256" key="1">
    <source>
        <dbReference type="SAM" id="MobiDB-lite"/>
    </source>
</evidence>
<evidence type="ECO:0000313" key="3">
    <source>
        <dbReference type="EMBL" id="GMF50746.1"/>
    </source>
</evidence>
<gene>
    <name evidence="3" type="ORF">Pfra01_002030900</name>
</gene>
<keyword evidence="4" id="KW-1185">Reference proteome</keyword>
<organism evidence="3 4">
    <name type="scientific">Phytophthora fragariaefolia</name>
    <dbReference type="NCBI Taxonomy" id="1490495"/>
    <lineage>
        <taxon>Eukaryota</taxon>
        <taxon>Sar</taxon>
        <taxon>Stramenopiles</taxon>
        <taxon>Oomycota</taxon>
        <taxon>Peronosporomycetes</taxon>
        <taxon>Peronosporales</taxon>
        <taxon>Peronosporaceae</taxon>
        <taxon>Phytophthora</taxon>
    </lineage>
</organism>
<protein>
    <submittedName>
        <fullName evidence="3">Unnamed protein product</fullName>
    </submittedName>
</protein>
<dbReference type="EMBL" id="BSXT01002771">
    <property type="protein sequence ID" value="GMF50746.1"/>
    <property type="molecule type" value="Genomic_DNA"/>
</dbReference>
<dbReference type="SUPFAM" id="SSF50978">
    <property type="entry name" value="WD40 repeat-like"/>
    <property type="match status" value="1"/>
</dbReference>
<dbReference type="Proteomes" id="UP001165121">
    <property type="component" value="Unassembled WGS sequence"/>
</dbReference>
<evidence type="ECO:0000313" key="4">
    <source>
        <dbReference type="Proteomes" id="UP001165121"/>
    </source>
</evidence>